<dbReference type="Proteomes" id="UP000094256">
    <property type="component" value="Plasmid unnamed"/>
</dbReference>
<proteinExistence type="predicted"/>
<gene>
    <name evidence="1" type="ORF">AWL63_22895</name>
</gene>
<dbReference type="AlphaFoldDB" id="A0A1B3ZHZ0"/>
<keyword evidence="1" id="KW-0614">Plasmid</keyword>
<geneLocation type="plasmid" evidence="2"/>
<evidence type="ECO:0000313" key="1">
    <source>
        <dbReference type="EMBL" id="AOH87042.1"/>
    </source>
</evidence>
<reference evidence="1 2" key="1">
    <citation type="submission" date="2016-01" db="EMBL/GenBank/DDBJ databases">
        <title>Complete genome and mega plasmid sequence of Sphingomonas panacis DCY99 elicits systemic resistance in rice to Xanthomonas oryzae.</title>
        <authorList>
            <person name="Kim Y.J."/>
            <person name="Yang D.C."/>
            <person name="Sing P."/>
        </authorList>
    </citation>
    <scope>NUCLEOTIDE SEQUENCE [LARGE SCALE GENOMIC DNA]</scope>
    <source>
        <strain evidence="1 2">DCY99</strain>
        <plasmid evidence="2">Plasmid</plasmid>
    </source>
</reference>
<evidence type="ECO:0000313" key="2">
    <source>
        <dbReference type="Proteomes" id="UP000094256"/>
    </source>
</evidence>
<dbReference type="EMBL" id="CP014169">
    <property type="protein sequence ID" value="AOH87042.1"/>
    <property type="molecule type" value="Genomic_DNA"/>
</dbReference>
<dbReference type="KEGG" id="span:AWL63_22895"/>
<name>A0A1B3ZHZ0_9SPHN</name>
<organism evidence="1 2">
    <name type="scientific">Sphingomonas panacis</name>
    <dbReference type="NCBI Taxonomy" id="1560345"/>
    <lineage>
        <taxon>Bacteria</taxon>
        <taxon>Pseudomonadati</taxon>
        <taxon>Pseudomonadota</taxon>
        <taxon>Alphaproteobacteria</taxon>
        <taxon>Sphingomonadales</taxon>
        <taxon>Sphingomonadaceae</taxon>
        <taxon>Sphingomonas</taxon>
    </lineage>
</organism>
<keyword evidence="2" id="KW-1185">Reference proteome</keyword>
<sequence>MAKRGCVIVCRKGRQIVRNRFQQVAMPGEFGMVGEQRDQIYLIDHVPSLRWDEAHGGTHA</sequence>
<accession>A0A1B3ZHZ0</accession>
<protein>
    <submittedName>
        <fullName evidence="1">Uncharacterized protein</fullName>
    </submittedName>
</protein>